<dbReference type="GO" id="GO:0003677">
    <property type="term" value="F:DNA binding"/>
    <property type="evidence" value="ECO:0007669"/>
    <property type="project" value="UniProtKB-KW"/>
</dbReference>
<dbReference type="GO" id="GO:0003700">
    <property type="term" value="F:DNA-binding transcription factor activity"/>
    <property type="evidence" value="ECO:0007669"/>
    <property type="project" value="InterPro"/>
</dbReference>
<dbReference type="Gene3D" id="1.10.10.10">
    <property type="entry name" value="Winged helix-like DNA-binding domain superfamily/Winged helix DNA-binding domain"/>
    <property type="match status" value="1"/>
</dbReference>
<dbReference type="PANTHER" id="PTHR42756:SF1">
    <property type="entry name" value="TRANSCRIPTIONAL REPRESSOR OF EMRAB OPERON"/>
    <property type="match status" value="1"/>
</dbReference>
<comment type="caution">
    <text evidence="5">The sequence shown here is derived from an EMBL/GenBank/DDBJ whole genome shotgun (WGS) entry which is preliminary data.</text>
</comment>
<reference evidence="5 6" key="1">
    <citation type="submission" date="2020-08" db="EMBL/GenBank/DDBJ databases">
        <title>Genomic Encyclopedia of Type Strains, Phase IV (KMG-IV): sequencing the most valuable type-strain genomes for metagenomic binning, comparative biology and taxonomic classification.</title>
        <authorList>
            <person name="Goeker M."/>
        </authorList>
    </citation>
    <scope>NUCLEOTIDE SEQUENCE [LARGE SCALE GENOMIC DNA]</scope>
    <source>
        <strain evidence="5 6">DSM 2461</strain>
    </source>
</reference>
<dbReference type="PANTHER" id="PTHR42756">
    <property type="entry name" value="TRANSCRIPTIONAL REGULATOR, MARR"/>
    <property type="match status" value="1"/>
</dbReference>
<keyword evidence="1" id="KW-0805">Transcription regulation</keyword>
<organism evidence="5 6">
    <name type="scientific">Spirochaeta isovalerica</name>
    <dbReference type="NCBI Taxonomy" id="150"/>
    <lineage>
        <taxon>Bacteria</taxon>
        <taxon>Pseudomonadati</taxon>
        <taxon>Spirochaetota</taxon>
        <taxon>Spirochaetia</taxon>
        <taxon>Spirochaetales</taxon>
        <taxon>Spirochaetaceae</taxon>
        <taxon>Spirochaeta</taxon>
    </lineage>
</organism>
<dbReference type="PRINTS" id="PR00598">
    <property type="entry name" value="HTHMARR"/>
</dbReference>
<protein>
    <submittedName>
        <fullName evidence="5">DNA-binding MarR family transcriptional regulator</fullName>
    </submittedName>
</protein>
<dbReference type="InterPro" id="IPR036388">
    <property type="entry name" value="WH-like_DNA-bd_sf"/>
</dbReference>
<proteinExistence type="predicted"/>
<evidence type="ECO:0000256" key="1">
    <source>
        <dbReference type="ARBA" id="ARBA00023015"/>
    </source>
</evidence>
<keyword evidence="2 5" id="KW-0238">DNA-binding</keyword>
<dbReference type="SMART" id="SM00347">
    <property type="entry name" value="HTH_MARR"/>
    <property type="match status" value="1"/>
</dbReference>
<feature type="domain" description="HTH marR-type" evidence="4">
    <location>
        <begin position="60"/>
        <end position="196"/>
    </location>
</feature>
<name>A0A841R8J6_9SPIO</name>
<dbReference type="EMBL" id="JACHGJ010000002">
    <property type="protein sequence ID" value="MBB6479507.1"/>
    <property type="molecule type" value="Genomic_DNA"/>
</dbReference>
<dbReference type="AlphaFoldDB" id="A0A841R8J6"/>
<dbReference type="InterPro" id="IPR000835">
    <property type="entry name" value="HTH_MarR-typ"/>
</dbReference>
<accession>A0A841R8J6</accession>
<sequence length="196" mass="22576">MNDSTLQHAKELLTYLENYLKQSGAETLKSDWIVDFSRWLLSSGEKENIAEEHDGSGMEDILIGMHLVNMANLLKKEQNRFATETPFSSFMDFQYLFVLNEHGDMTKSRLIFSNNMEMSSGVEVVNRLNKQGWIEEKENPDDRRSKLVSVTEEGRRTLDEYREQGLNIYKSCSIGLEDNDKKALLNSLGLLSRLQN</sequence>
<evidence type="ECO:0000313" key="5">
    <source>
        <dbReference type="EMBL" id="MBB6479507.1"/>
    </source>
</evidence>
<evidence type="ECO:0000256" key="3">
    <source>
        <dbReference type="ARBA" id="ARBA00023163"/>
    </source>
</evidence>
<dbReference type="Proteomes" id="UP000587760">
    <property type="component" value="Unassembled WGS sequence"/>
</dbReference>
<evidence type="ECO:0000259" key="4">
    <source>
        <dbReference type="PROSITE" id="PS50995"/>
    </source>
</evidence>
<dbReference type="RefSeq" id="WP_184744799.1">
    <property type="nucleotide sequence ID" value="NZ_JACHGJ010000002.1"/>
</dbReference>
<evidence type="ECO:0000313" key="6">
    <source>
        <dbReference type="Proteomes" id="UP000587760"/>
    </source>
</evidence>
<evidence type="ECO:0000256" key="2">
    <source>
        <dbReference type="ARBA" id="ARBA00023125"/>
    </source>
</evidence>
<dbReference type="InterPro" id="IPR036390">
    <property type="entry name" value="WH_DNA-bd_sf"/>
</dbReference>
<keyword evidence="6" id="KW-1185">Reference proteome</keyword>
<dbReference type="SUPFAM" id="SSF46785">
    <property type="entry name" value="Winged helix' DNA-binding domain"/>
    <property type="match status" value="1"/>
</dbReference>
<dbReference type="PROSITE" id="PS50995">
    <property type="entry name" value="HTH_MARR_2"/>
    <property type="match status" value="1"/>
</dbReference>
<dbReference type="Pfam" id="PF13463">
    <property type="entry name" value="HTH_27"/>
    <property type="match status" value="1"/>
</dbReference>
<keyword evidence="3" id="KW-0804">Transcription</keyword>
<gene>
    <name evidence="5" type="ORF">HNR50_001165</name>
</gene>